<gene>
    <name evidence="2" type="ORF">ACFO0N_10335</name>
</gene>
<protein>
    <submittedName>
        <fullName evidence="2">DUF5810 domain-containing protein</fullName>
    </submittedName>
</protein>
<dbReference type="EMBL" id="JBHSDS010000006">
    <property type="protein sequence ID" value="MFC4358343.1"/>
    <property type="molecule type" value="Genomic_DNA"/>
</dbReference>
<feature type="compositionally biased region" description="Acidic residues" evidence="1">
    <location>
        <begin position="139"/>
        <end position="174"/>
    </location>
</feature>
<dbReference type="AlphaFoldDB" id="A0ABD5PC65"/>
<dbReference type="InterPro" id="IPR043833">
    <property type="entry name" value="DUF5810"/>
</dbReference>
<feature type="region of interest" description="Disordered" evidence="1">
    <location>
        <begin position="68"/>
        <end position="174"/>
    </location>
</feature>
<sequence length="174" mass="18708">MSSGYACPVCDAPQRDGEHLANHLAFTAMLRGEEHEEWLDEHVPDWASGSPDDLAERVVEFADAAEYEEVFEDTVHDHGGHGRSGGHDDQHDPAHGHPEQGRPSVDAAAPRSRGGAGEQGELSGEAAAVLEEARRMTEEMYEDDDPVVEEDGSVGDASDDETDAADTDDEGQES</sequence>
<accession>A0ABD5PC65</accession>
<evidence type="ECO:0000313" key="3">
    <source>
        <dbReference type="Proteomes" id="UP001595921"/>
    </source>
</evidence>
<name>A0ABD5PC65_9EURY</name>
<dbReference type="RefSeq" id="WP_267623964.1">
    <property type="nucleotide sequence ID" value="NZ_JAODIW010000008.1"/>
</dbReference>
<evidence type="ECO:0000313" key="2">
    <source>
        <dbReference type="EMBL" id="MFC4358343.1"/>
    </source>
</evidence>
<feature type="compositionally biased region" description="Basic and acidic residues" evidence="1">
    <location>
        <begin position="73"/>
        <end position="100"/>
    </location>
</feature>
<comment type="caution">
    <text evidence="2">The sequence shown here is derived from an EMBL/GenBank/DDBJ whole genome shotgun (WGS) entry which is preliminary data.</text>
</comment>
<keyword evidence="3" id="KW-1185">Reference proteome</keyword>
<reference evidence="2 3" key="1">
    <citation type="journal article" date="2019" name="Int. J. Syst. Evol. Microbiol.">
        <title>The Global Catalogue of Microorganisms (GCM) 10K type strain sequencing project: providing services to taxonomists for standard genome sequencing and annotation.</title>
        <authorList>
            <consortium name="The Broad Institute Genomics Platform"/>
            <consortium name="The Broad Institute Genome Sequencing Center for Infectious Disease"/>
            <person name="Wu L."/>
            <person name="Ma J."/>
        </authorList>
    </citation>
    <scope>NUCLEOTIDE SEQUENCE [LARGE SCALE GENOMIC DNA]</scope>
    <source>
        <strain evidence="2 3">CGMCC 1.12553</strain>
    </source>
</reference>
<organism evidence="2 3">
    <name type="scientific">Halobium salinum</name>
    <dbReference type="NCBI Taxonomy" id="1364940"/>
    <lineage>
        <taxon>Archaea</taxon>
        <taxon>Methanobacteriati</taxon>
        <taxon>Methanobacteriota</taxon>
        <taxon>Stenosarchaea group</taxon>
        <taxon>Halobacteria</taxon>
        <taxon>Halobacteriales</taxon>
        <taxon>Haloferacaceae</taxon>
        <taxon>Halobium</taxon>
    </lineage>
</organism>
<proteinExistence type="predicted"/>
<dbReference type="Proteomes" id="UP001595921">
    <property type="component" value="Unassembled WGS sequence"/>
</dbReference>
<evidence type="ECO:0000256" key="1">
    <source>
        <dbReference type="SAM" id="MobiDB-lite"/>
    </source>
</evidence>
<dbReference type="Pfam" id="PF19126">
    <property type="entry name" value="DUF5810"/>
    <property type="match status" value="1"/>
</dbReference>